<gene>
    <name evidence="9" type="primary">recF</name>
    <name evidence="12" type="ORF">Megvenef_01212</name>
</gene>
<keyword evidence="6 9" id="KW-0547">Nucleotide-binding</keyword>
<dbReference type="InterPro" id="IPR003395">
    <property type="entry name" value="RecF/RecN/SMC_N"/>
</dbReference>
<evidence type="ECO:0000259" key="11">
    <source>
        <dbReference type="Pfam" id="PF02463"/>
    </source>
</evidence>
<dbReference type="PANTHER" id="PTHR32182">
    <property type="entry name" value="DNA REPLICATION AND REPAIR PROTEIN RECF"/>
    <property type="match status" value="1"/>
</dbReference>
<keyword evidence="8 9" id="KW-0238">DNA-binding</keyword>
<dbReference type="SUPFAM" id="SSF52540">
    <property type="entry name" value="P-loop containing nucleoside triphosphate hydrolases"/>
    <property type="match status" value="1"/>
</dbReference>
<keyword evidence="4 9" id="KW-0963">Cytoplasm</keyword>
<dbReference type="Proteomes" id="UP001291687">
    <property type="component" value="Unassembled WGS sequence"/>
</dbReference>
<dbReference type="Gene3D" id="3.40.50.300">
    <property type="entry name" value="P-loop containing nucleotide triphosphate hydrolases"/>
    <property type="match status" value="1"/>
</dbReference>
<comment type="subcellular location">
    <subcellularLocation>
        <location evidence="1 9 10">Cytoplasm</location>
    </subcellularLocation>
</comment>
<keyword evidence="13" id="KW-1185">Reference proteome</keyword>
<comment type="function">
    <text evidence="9 10">The RecF protein is involved in DNA metabolism; it is required for DNA replication and normal SOS inducibility. RecF binds preferentially to single-stranded, linear DNA. It also seems to bind ATP.</text>
</comment>
<keyword evidence="5 9" id="KW-0235">DNA replication</keyword>
<dbReference type="Pfam" id="PF02463">
    <property type="entry name" value="SMC_N"/>
    <property type="match status" value="1"/>
</dbReference>
<organism evidence="12 13">
    <name type="scientific">Candidatus Megaera venefica</name>
    <dbReference type="NCBI Taxonomy" id="2055910"/>
    <lineage>
        <taxon>Bacteria</taxon>
        <taxon>Pseudomonadati</taxon>
        <taxon>Pseudomonadota</taxon>
        <taxon>Alphaproteobacteria</taxon>
        <taxon>Rickettsiales</taxon>
        <taxon>Rickettsiaceae</taxon>
        <taxon>Candidatus Megaera</taxon>
    </lineage>
</organism>
<evidence type="ECO:0000256" key="9">
    <source>
        <dbReference type="HAMAP-Rule" id="MF_00365"/>
    </source>
</evidence>
<evidence type="ECO:0000256" key="10">
    <source>
        <dbReference type="RuleBase" id="RU000578"/>
    </source>
</evidence>
<evidence type="ECO:0000256" key="5">
    <source>
        <dbReference type="ARBA" id="ARBA00022705"/>
    </source>
</evidence>
<feature type="domain" description="RecF/RecN/SMC N-terminal" evidence="11">
    <location>
        <begin position="7"/>
        <end position="345"/>
    </location>
</feature>
<protein>
    <recommendedName>
        <fullName evidence="3 9">DNA replication and repair protein RecF</fullName>
    </recommendedName>
</protein>
<evidence type="ECO:0000313" key="13">
    <source>
        <dbReference type="Proteomes" id="UP001291687"/>
    </source>
</evidence>
<dbReference type="InterPro" id="IPR042174">
    <property type="entry name" value="RecF_2"/>
</dbReference>
<name>A0ABU5NDJ4_9RICK</name>
<evidence type="ECO:0000256" key="6">
    <source>
        <dbReference type="ARBA" id="ARBA00022741"/>
    </source>
</evidence>
<sequence>MRIENVYLESFSLASFRNLSELLLNVSNGVNIIVGPNGSGKTSILESISLLSPGKGLKAANFDDMCKYGEDSWETRFKLNSKLGAAEIITNFRMQEKSRKISYNGSKISSTELTNFLNVIWVTPQMEGIFSTSPSIRRRFLDRIVYNFDPQHAKRLSKYEHYVRERNKVLAQRGWESETSWLGVIEDKITEEAIAISNARQEAIDLMQKSINCLATDFPKANLKLSKLFSEQRDGLSTSDCYKEELLNSRAKDSYLGRASFGIHRSDFVVTHQVKQRLARLCSTGEQKALLISIILSSIDSILKSTNFVPILLLDELFVHLDEERREQLSEYITSTKLQTFITTTDIIGIEYLALKSNIIEL</sequence>
<keyword evidence="7 9" id="KW-0067">ATP-binding</keyword>
<evidence type="ECO:0000256" key="2">
    <source>
        <dbReference type="ARBA" id="ARBA00008016"/>
    </source>
</evidence>
<evidence type="ECO:0000256" key="8">
    <source>
        <dbReference type="ARBA" id="ARBA00023125"/>
    </source>
</evidence>
<dbReference type="RefSeq" id="WP_322777142.1">
    <property type="nucleotide sequence ID" value="NZ_JARJFB010000098.1"/>
</dbReference>
<evidence type="ECO:0000256" key="3">
    <source>
        <dbReference type="ARBA" id="ARBA00020170"/>
    </source>
</evidence>
<evidence type="ECO:0000256" key="7">
    <source>
        <dbReference type="ARBA" id="ARBA00022840"/>
    </source>
</evidence>
<evidence type="ECO:0000256" key="1">
    <source>
        <dbReference type="ARBA" id="ARBA00004496"/>
    </source>
</evidence>
<keyword evidence="9 10" id="KW-0742">SOS response</keyword>
<dbReference type="Gene3D" id="1.20.1050.90">
    <property type="entry name" value="RecF/RecN/SMC, N-terminal domain"/>
    <property type="match status" value="1"/>
</dbReference>
<evidence type="ECO:0000256" key="4">
    <source>
        <dbReference type="ARBA" id="ARBA00022490"/>
    </source>
</evidence>
<proteinExistence type="inferred from homology"/>
<dbReference type="HAMAP" id="MF_00365">
    <property type="entry name" value="RecF"/>
    <property type="match status" value="1"/>
</dbReference>
<dbReference type="InterPro" id="IPR027417">
    <property type="entry name" value="P-loop_NTPase"/>
</dbReference>
<feature type="binding site" evidence="9">
    <location>
        <begin position="35"/>
        <end position="42"/>
    </location>
    <ligand>
        <name>ATP</name>
        <dbReference type="ChEBI" id="CHEBI:30616"/>
    </ligand>
</feature>
<reference evidence="12 13" key="1">
    <citation type="submission" date="2023-03" db="EMBL/GenBank/DDBJ databases">
        <title>Host association and intracellularity evolved multiple times independently in the Rickettsiales.</title>
        <authorList>
            <person name="Castelli M."/>
            <person name="Nardi T."/>
            <person name="Gammuto L."/>
            <person name="Bellinzona G."/>
            <person name="Sabaneyeva E."/>
            <person name="Potekhin A."/>
            <person name="Serra V."/>
            <person name="Petroni G."/>
            <person name="Sassera D."/>
        </authorList>
    </citation>
    <scope>NUCLEOTIDE SEQUENCE [LARGE SCALE GENOMIC DNA]</scope>
    <source>
        <strain evidence="12 13">Sr 2-6</strain>
    </source>
</reference>
<evidence type="ECO:0000313" key="12">
    <source>
        <dbReference type="EMBL" id="MEA0971239.1"/>
    </source>
</evidence>
<dbReference type="NCBIfam" id="TIGR00611">
    <property type="entry name" value="recf"/>
    <property type="match status" value="1"/>
</dbReference>
<dbReference type="EMBL" id="JARJFB010000098">
    <property type="protein sequence ID" value="MEA0971239.1"/>
    <property type="molecule type" value="Genomic_DNA"/>
</dbReference>
<dbReference type="PROSITE" id="PS00618">
    <property type="entry name" value="RECF_2"/>
    <property type="match status" value="1"/>
</dbReference>
<comment type="caution">
    <text evidence="12">The sequence shown here is derived from an EMBL/GenBank/DDBJ whole genome shotgun (WGS) entry which is preliminary data.</text>
</comment>
<dbReference type="PANTHER" id="PTHR32182:SF0">
    <property type="entry name" value="DNA REPLICATION AND REPAIR PROTEIN RECF"/>
    <property type="match status" value="1"/>
</dbReference>
<dbReference type="InterPro" id="IPR018078">
    <property type="entry name" value="DNA-binding_RecF_CS"/>
</dbReference>
<keyword evidence="9 10" id="KW-0234">DNA repair</keyword>
<comment type="similarity">
    <text evidence="2 9 10">Belongs to the RecF family.</text>
</comment>
<keyword evidence="9 10" id="KW-0227">DNA damage</keyword>
<accession>A0ABU5NDJ4</accession>
<dbReference type="InterPro" id="IPR001238">
    <property type="entry name" value="DNA-binding_RecF"/>
</dbReference>